<dbReference type="GO" id="GO:0004660">
    <property type="term" value="F:protein farnesyltransferase activity"/>
    <property type="evidence" value="ECO:0007669"/>
    <property type="project" value="TreeGrafter"/>
</dbReference>
<reference evidence="1 2" key="1">
    <citation type="journal article" date="2018" name="Mol. Biol. Evol.">
        <title>Analysis of the draft genome of the red seaweed Gracilariopsis chorda provides insights into genome size evolution in Rhodophyta.</title>
        <authorList>
            <person name="Lee J."/>
            <person name="Yang E.C."/>
            <person name="Graf L."/>
            <person name="Yang J.H."/>
            <person name="Qiu H."/>
            <person name="Zel Zion U."/>
            <person name="Chan C.X."/>
            <person name="Stephens T.G."/>
            <person name="Weber A.P.M."/>
            <person name="Boo G.H."/>
            <person name="Boo S.M."/>
            <person name="Kim K.M."/>
            <person name="Shin Y."/>
            <person name="Jung M."/>
            <person name="Lee S.J."/>
            <person name="Yim H.S."/>
            <person name="Lee J.H."/>
            <person name="Bhattacharya D."/>
            <person name="Yoon H.S."/>
        </authorList>
    </citation>
    <scope>NUCLEOTIDE SEQUENCE [LARGE SCALE GENOMIC DNA]</scope>
    <source>
        <strain evidence="1 2">SKKU-2015</strain>
        <tissue evidence="1">Whole body</tissue>
    </source>
</reference>
<dbReference type="GO" id="GO:0005965">
    <property type="term" value="C:protein farnesyltransferase complex"/>
    <property type="evidence" value="ECO:0007669"/>
    <property type="project" value="TreeGrafter"/>
</dbReference>
<accession>A0A2V3IRF2</accession>
<dbReference type="GO" id="GO:0005953">
    <property type="term" value="C:CAAX-protein geranylgeranyltransferase complex"/>
    <property type="evidence" value="ECO:0007669"/>
    <property type="project" value="TreeGrafter"/>
</dbReference>
<organism evidence="1 2">
    <name type="scientific">Gracilariopsis chorda</name>
    <dbReference type="NCBI Taxonomy" id="448386"/>
    <lineage>
        <taxon>Eukaryota</taxon>
        <taxon>Rhodophyta</taxon>
        <taxon>Florideophyceae</taxon>
        <taxon>Rhodymeniophycidae</taxon>
        <taxon>Gracilariales</taxon>
        <taxon>Gracilariaceae</taxon>
        <taxon>Gracilariopsis</taxon>
    </lineage>
</organism>
<keyword evidence="1" id="KW-0808">Transferase</keyword>
<evidence type="ECO:0000313" key="2">
    <source>
        <dbReference type="Proteomes" id="UP000247409"/>
    </source>
</evidence>
<dbReference type="Proteomes" id="UP000247409">
    <property type="component" value="Unassembled WGS sequence"/>
</dbReference>
<name>A0A2V3IRF2_9FLOR</name>
<dbReference type="SUPFAM" id="SSF48439">
    <property type="entry name" value="Protein prenylyltransferase"/>
    <property type="match status" value="1"/>
</dbReference>
<keyword evidence="2" id="KW-1185">Reference proteome</keyword>
<dbReference type="GO" id="GO:0004662">
    <property type="term" value="F:CAAX-protein geranylgeranyltransferase activity"/>
    <property type="evidence" value="ECO:0007669"/>
    <property type="project" value="TreeGrafter"/>
</dbReference>
<dbReference type="STRING" id="448386.A0A2V3IRF2"/>
<protein>
    <submittedName>
        <fullName evidence="1">Protein farnesyltransferase/geranylgeranyltransferase type-1 subunit alpha</fullName>
    </submittedName>
</protein>
<evidence type="ECO:0000313" key="1">
    <source>
        <dbReference type="EMBL" id="PXF44287.1"/>
    </source>
</evidence>
<dbReference type="EMBL" id="NBIV01000096">
    <property type="protein sequence ID" value="PXF44287.1"/>
    <property type="molecule type" value="Genomic_DNA"/>
</dbReference>
<dbReference type="PANTHER" id="PTHR11129:SF1">
    <property type="entry name" value="PROTEIN FARNESYLTRANSFERASE_GERANYLGERANYLTRANSFERASE TYPE-1 SUBUNIT ALPHA"/>
    <property type="match status" value="1"/>
</dbReference>
<dbReference type="AlphaFoldDB" id="A0A2V3IRF2"/>
<sequence>MPYWASIITNSAKNYHPCEYRRFCVSKFGYQHQRDFADIVLAEDEKKYHAWAHRACLVRNGLRKADLEATESYITRNVRSNSAGNHRLVVLTLTRAREERGEEEMQFELLQMKLADRNEAVVSFIQALYERGIGCELALEAAREAIAKTNCACMRGVLLCAPH</sequence>
<dbReference type="OrthoDB" id="5924at2759"/>
<gene>
    <name evidence="1" type="ORF">BWQ96_05991</name>
</gene>
<dbReference type="Gene3D" id="1.25.40.120">
    <property type="entry name" value="Protein prenylyltransferase"/>
    <property type="match status" value="1"/>
</dbReference>
<dbReference type="PANTHER" id="PTHR11129">
    <property type="entry name" value="PROTEIN FARNESYLTRANSFERASE ALPHA SUBUNIT/RAB GERANYLGERANYL TRANSFERASE ALPHA SUBUNIT"/>
    <property type="match status" value="1"/>
</dbReference>
<proteinExistence type="predicted"/>
<comment type="caution">
    <text evidence="1">The sequence shown here is derived from an EMBL/GenBank/DDBJ whole genome shotgun (WGS) entry which is preliminary data.</text>
</comment>